<dbReference type="Proteomes" id="UP000248326">
    <property type="component" value="Unassembled WGS sequence"/>
</dbReference>
<evidence type="ECO:0000313" key="5">
    <source>
        <dbReference type="Proteomes" id="UP000248326"/>
    </source>
</evidence>
<sequence>MPIITVQFIKDVVATPEQKRELIEKLTDTFVGVLGEVVRPYVYCLIQETPQAEWGIAGKPMPDLAFLTGPQYADYHAKANAIMSSVIGGAPPTEPEPVKDWGS</sequence>
<dbReference type="GO" id="GO:0016853">
    <property type="term" value="F:isomerase activity"/>
    <property type="evidence" value="ECO:0007669"/>
    <property type="project" value="UniProtKB-KW"/>
</dbReference>
<dbReference type="OrthoDB" id="9799841at2"/>
<dbReference type="InterPro" id="IPR014347">
    <property type="entry name" value="Tautomerase/MIF_sf"/>
</dbReference>
<dbReference type="PANTHER" id="PTHR35530:SF2">
    <property type="entry name" value="BSL4019 PROTEIN"/>
    <property type="match status" value="1"/>
</dbReference>
<accession>A0A318SD34</accession>
<feature type="domain" description="4-oxalocrotonate tautomerase-like" evidence="3">
    <location>
        <begin position="2"/>
        <end position="60"/>
    </location>
</feature>
<dbReference type="EMBL" id="QJSX01000004">
    <property type="protein sequence ID" value="PYE54801.1"/>
    <property type="molecule type" value="Genomic_DNA"/>
</dbReference>
<dbReference type="Pfam" id="PF01361">
    <property type="entry name" value="Tautomerase"/>
    <property type="match status" value="1"/>
</dbReference>
<gene>
    <name evidence="4" type="ORF">DES52_10471</name>
</gene>
<dbReference type="InterPro" id="IPR004370">
    <property type="entry name" value="4-OT-like_dom"/>
</dbReference>
<evidence type="ECO:0000256" key="1">
    <source>
        <dbReference type="ARBA" id="ARBA00006723"/>
    </source>
</evidence>
<keyword evidence="5" id="KW-1185">Reference proteome</keyword>
<dbReference type="PANTHER" id="PTHR35530">
    <property type="entry name" value="TAUTOMERASE-RELATED"/>
    <property type="match status" value="1"/>
</dbReference>
<organism evidence="4 5">
    <name type="scientific">Deinococcus yavapaiensis KR-236</name>
    <dbReference type="NCBI Taxonomy" id="694435"/>
    <lineage>
        <taxon>Bacteria</taxon>
        <taxon>Thermotogati</taxon>
        <taxon>Deinococcota</taxon>
        <taxon>Deinococci</taxon>
        <taxon>Deinococcales</taxon>
        <taxon>Deinococcaceae</taxon>
        <taxon>Deinococcus</taxon>
    </lineage>
</organism>
<dbReference type="RefSeq" id="WP_110885926.1">
    <property type="nucleotide sequence ID" value="NZ_QJSX01000004.1"/>
</dbReference>
<dbReference type="SUPFAM" id="SSF55331">
    <property type="entry name" value="Tautomerase/MIF"/>
    <property type="match status" value="1"/>
</dbReference>
<comment type="caution">
    <text evidence="4">The sequence shown here is derived from an EMBL/GenBank/DDBJ whole genome shotgun (WGS) entry which is preliminary data.</text>
</comment>
<evidence type="ECO:0000313" key="4">
    <source>
        <dbReference type="EMBL" id="PYE54801.1"/>
    </source>
</evidence>
<name>A0A318SD34_9DEIO</name>
<evidence type="ECO:0000256" key="2">
    <source>
        <dbReference type="ARBA" id="ARBA00023235"/>
    </source>
</evidence>
<protein>
    <submittedName>
        <fullName evidence="4">4-oxalocrotonate tautomerase family enzyme</fullName>
    </submittedName>
</protein>
<dbReference type="Gene3D" id="3.30.429.10">
    <property type="entry name" value="Macrophage Migration Inhibitory Factor"/>
    <property type="match status" value="1"/>
</dbReference>
<keyword evidence="2" id="KW-0413">Isomerase</keyword>
<dbReference type="AlphaFoldDB" id="A0A318SD34"/>
<reference evidence="4 5" key="1">
    <citation type="submission" date="2018-06" db="EMBL/GenBank/DDBJ databases">
        <title>Genomic Encyclopedia of Type Strains, Phase IV (KMG-IV): sequencing the most valuable type-strain genomes for metagenomic binning, comparative biology and taxonomic classification.</title>
        <authorList>
            <person name="Goeker M."/>
        </authorList>
    </citation>
    <scope>NUCLEOTIDE SEQUENCE [LARGE SCALE GENOMIC DNA]</scope>
    <source>
        <strain evidence="4 5">DSM 18048</strain>
    </source>
</reference>
<comment type="similarity">
    <text evidence="1">Belongs to the 4-oxalocrotonate tautomerase family.</text>
</comment>
<evidence type="ECO:0000259" key="3">
    <source>
        <dbReference type="Pfam" id="PF01361"/>
    </source>
</evidence>
<proteinExistence type="inferred from homology"/>